<dbReference type="AlphaFoldDB" id="A0AB34JH76"/>
<feature type="transmembrane region" description="Helical" evidence="2">
    <location>
        <begin position="20"/>
        <end position="41"/>
    </location>
</feature>
<reference evidence="3 4" key="1">
    <citation type="journal article" date="2024" name="Science">
        <title>Giant polyketide synthase enzymes in the biosynthesis of giant marine polyether toxins.</title>
        <authorList>
            <person name="Fallon T.R."/>
            <person name="Shende V.V."/>
            <person name="Wierzbicki I.H."/>
            <person name="Pendleton A.L."/>
            <person name="Watervoot N.F."/>
            <person name="Auber R.P."/>
            <person name="Gonzalez D.J."/>
            <person name="Wisecaver J.H."/>
            <person name="Moore B.S."/>
        </authorList>
    </citation>
    <scope>NUCLEOTIDE SEQUENCE [LARGE SCALE GENOMIC DNA]</scope>
    <source>
        <strain evidence="3 4">12B1</strain>
    </source>
</reference>
<dbReference type="EMBL" id="JBGBPQ010000008">
    <property type="protein sequence ID" value="KAL1521196.1"/>
    <property type="molecule type" value="Genomic_DNA"/>
</dbReference>
<accession>A0AB34JH76</accession>
<name>A0AB34JH76_PRYPA</name>
<proteinExistence type="predicted"/>
<organism evidence="3 4">
    <name type="scientific">Prymnesium parvum</name>
    <name type="common">Toxic golden alga</name>
    <dbReference type="NCBI Taxonomy" id="97485"/>
    <lineage>
        <taxon>Eukaryota</taxon>
        <taxon>Haptista</taxon>
        <taxon>Haptophyta</taxon>
        <taxon>Prymnesiophyceae</taxon>
        <taxon>Prymnesiales</taxon>
        <taxon>Prymnesiaceae</taxon>
        <taxon>Prymnesium</taxon>
    </lineage>
</organism>
<sequence length="88" mass="9963">VHRENGRVAFYPRRNGSLHSWTIFKLLAGLLLVGLFLGWTLRHRMGTAGREEPASVHVAEEGSTGRLPATSARRRLRQKRFPDEAFPV</sequence>
<dbReference type="Proteomes" id="UP001515480">
    <property type="component" value="Unassembled WGS sequence"/>
</dbReference>
<feature type="region of interest" description="Disordered" evidence="1">
    <location>
        <begin position="50"/>
        <end position="74"/>
    </location>
</feature>
<feature type="compositionally biased region" description="Basic and acidic residues" evidence="1">
    <location>
        <begin position="50"/>
        <end position="60"/>
    </location>
</feature>
<keyword evidence="2" id="KW-1133">Transmembrane helix</keyword>
<keyword evidence="4" id="KW-1185">Reference proteome</keyword>
<comment type="caution">
    <text evidence="3">The sequence shown here is derived from an EMBL/GenBank/DDBJ whole genome shotgun (WGS) entry which is preliminary data.</text>
</comment>
<evidence type="ECO:0000313" key="4">
    <source>
        <dbReference type="Proteomes" id="UP001515480"/>
    </source>
</evidence>
<keyword evidence="2" id="KW-0812">Transmembrane</keyword>
<keyword evidence="2" id="KW-0472">Membrane</keyword>
<protein>
    <submittedName>
        <fullName evidence="3">Uncharacterized protein</fullName>
    </submittedName>
</protein>
<feature type="non-terminal residue" evidence="3">
    <location>
        <position position="1"/>
    </location>
</feature>
<evidence type="ECO:0000256" key="2">
    <source>
        <dbReference type="SAM" id="Phobius"/>
    </source>
</evidence>
<evidence type="ECO:0000313" key="3">
    <source>
        <dbReference type="EMBL" id="KAL1521196.1"/>
    </source>
</evidence>
<gene>
    <name evidence="3" type="ORF">AB1Y20_022748</name>
</gene>
<evidence type="ECO:0000256" key="1">
    <source>
        <dbReference type="SAM" id="MobiDB-lite"/>
    </source>
</evidence>